<proteinExistence type="predicted"/>
<accession>A0A0S4QWC7</accession>
<evidence type="ECO:0000313" key="1">
    <source>
        <dbReference type="EMBL" id="CUU58758.1"/>
    </source>
</evidence>
<gene>
    <name evidence="1" type="ORF">Ga0074812_1221</name>
</gene>
<dbReference type="AlphaFoldDB" id="A0A0S4QWC7"/>
<dbReference type="Gene3D" id="1.25.40.10">
    <property type="entry name" value="Tetratricopeptide repeat domain"/>
    <property type="match status" value="1"/>
</dbReference>
<organism evidence="1 2">
    <name type="scientific">Parafrankia irregularis</name>
    <dbReference type="NCBI Taxonomy" id="795642"/>
    <lineage>
        <taxon>Bacteria</taxon>
        <taxon>Bacillati</taxon>
        <taxon>Actinomycetota</taxon>
        <taxon>Actinomycetes</taxon>
        <taxon>Frankiales</taxon>
        <taxon>Frankiaceae</taxon>
        <taxon>Parafrankia</taxon>
    </lineage>
</organism>
<dbReference type="InterPro" id="IPR011990">
    <property type="entry name" value="TPR-like_helical_dom_sf"/>
</dbReference>
<dbReference type="Pfam" id="PF13424">
    <property type="entry name" value="TPR_12"/>
    <property type="match status" value="1"/>
</dbReference>
<dbReference type="SUPFAM" id="SSF48452">
    <property type="entry name" value="TPR-like"/>
    <property type="match status" value="1"/>
</dbReference>
<keyword evidence="2" id="KW-1185">Reference proteome</keyword>
<dbReference type="EMBL" id="FAOZ01000022">
    <property type="protein sequence ID" value="CUU58758.1"/>
    <property type="molecule type" value="Genomic_DNA"/>
</dbReference>
<dbReference type="PANTHER" id="PTHR46082:SF6">
    <property type="entry name" value="AAA+ ATPASE DOMAIN-CONTAINING PROTEIN-RELATED"/>
    <property type="match status" value="1"/>
</dbReference>
<dbReference type="InterPro" id="IPR053137">
    <property type="entry name" value="NLR-like"/>
</dbReference>
<reference evidence="2" key="1">
    <citation type="submission" date="2015-11" db="EMBL/GenBank/DDBJ databases">
        <authorList>
            <person name="Varghese N."/>
        </authorList>
    </citation>
    <scope>NUCLEOTIDE SEQUENCE [LARGE SCALE GENOMIC DNA]</scope>
    <source>
        <strain evidence="2">DSM 45899</strain>
    </source>
</reference>
<name>A0A0S4QWC7_9ACTN</name>
<dbReference type="RefSeq" id="WP_131799537.1">
    <property type="nucleotide sequence ID" value="NZ_FAOZ01000022.1"/>
</dbReference>
<dbReference type="PANTHER" id="PTHR46082">
    <property type="entry name" value="ATP/GTP-BINDING PROTEIN-RELATED"/>
    <property type="match status" value="1"/>
</dbReference>
<dbReference type="Proteomes" id="UP000198802">
    <property type="component" value="Unassembled WGS sequence"/>
</dbReference>
<protein>
    <submittedName>
        <fullName evidence="1">Tetratricopeptide repeat-containing protein</fullName>
    </submittedName>
</protein>
<evidence type="ECO:0000313" key="2">
    <source>
        <dbReference type="Proteomes" id="UP000198802"/>
    </source>
</evidence>
<sequence>QILGDDHPETLRSANNLASDLHALGEYEAARHLNEDTLRRLRQILGDNHPNTLRSANNLANTLNQLGDYQAAREWLEFAQGHHT</sequence>
<feature type="non-terminal residue" evidence="1">
    <location>
        <position position="1"/>
    </location>
</feature>